<dbReference type="GO" id="GO:0003682">
    <property type="term" value="F:chromatin binding"/>
    <property type="evidence" value="ECO:0007669"/>
    <property type="project" value="TreeGrafter"/>
</dbReference>
<evidence type="ECO:0000256" key="2">
    <source>
        <dbReference type="ARBA" id="ARBA00004286"/>
    </source>
</evidence>
<sequence length="482" mass="52869">MSNSTPNARGRRSPFGTTTPSGDTTMTGVSATITFWEVGQILTILPSTSSNAFLSIHATLLRQVDLLPQPPRAPNGPHLDTHHALEEWVRQQHHTDFVPGNNERRIPLAEIGDEAAECNGRLHSIFFEIWAEPIRSSPQDKPEPIKEPIDEFEQLDNEPEIERPRLSLPIQESEEEGEEASPEIQPPRMSLAFAEEDMDLTYQSVEYPRDASIRDRDRLSMMSRATGRMSGDFDETRLESDDADETGIMGEDDEAEDTMISGGDFDRGGETEDLGRFHFDLNFPSPAVAPLEDPTGMNDMEDFELPTAEPPPAPSDDDDDDVGGDFGFGLDFPPAASPSESPGIVGGGLRDETIPAQGKQKKISRHGIPVPNLPSGVVKKLATRFARSGAGPKAKINKAALAAIEQASSWYFEQASQDLAAYSRHAGRKTIDESDVTTLLRRSVSLESLGVNHPVGVIADLFQTTPYQQFDDSVFSRPEAFT</sequence>
<name>A0A1V6UF99_9EURO</name>
<dbReference type="GO" id="GO:0005694">
    <property type="term" value="C:chromosome"/>
    <property type="evidence" value="ECO:0007669"/>
    <property type="project" value="UniProtKB-SubCell"/>
</dbReference>
<proteinExistence type="predicted"/>
<evidence type="ECO:0000256" key="4">
    <source>
        <dbReference type="ARBA" id="ARBA00023242"/>
    </source>
</evidence>
<dbReference type="EMBL" id="MDDG01000010">
    <property type="protein sequence ID" value="OQE37107.1"/>
    <property type="molecule type" value="Genomic_DNA"/>
</dbReference>
<comment type="caution">
    <text evidence="7">The sequence shown here is derived from an EMBL/GenBank/DDBJ whole genome shotgun (WGS) entry which is preliminary data.</text>
</comment>
<feature type="compositionally biased region" description="Low complexity" evidence="5">
    <location>
        <begin position="16"/>
        <end position="26"/>
    </location>
</feature>
<keyword evidence="3" id="KW-0158">Chromosome</keyword>
<dbReference type="GO" id="GO:0071821">
    <property type="term" value="C:FANCM-MHF complex"/>
    <property type="evidence" value="ECO:0007669"/>
    <property type="project" value="TreeGrafter"/>
</dbReference>
<dbReference type="InterPro" id="IPR035425">
    <property type="entry name" value="CENP-T/H4_C"/>
</dbReference>
<feature type="compositionally biased region" description="Acidic residues" evidence="5">
    <location>
        <begin position="172"/>
        <end position="181"/>
    </location>
</feature>
<organism evidence="7 8">
    <name type="scientific">Penicillium coprophilum</name>
    <dbReference type="NCBI Taxonomy" id="36646"/>
    <lineage>
        <taxon>Eukaryota</taxon>
        <taxon>Fungi</taxon>
        <taxon>Dikarya</taxon>
        <taxon>Ascomycota</taxon>
        <taxon>Pezizomycotina</taxon>
        <taxon>Eurotiomycetes</taxon>
        <taxon>Eurotiomycetidae</taxon>
        <taxon>Eurotiales</taxon>
        <taxon>Aspergillaceae</taxon>
        <taxon>Penicillium</taxon>
    </lineage>
</organism>
<feature type="region of interest" description="Disordered" evidence="5">
    <location>
        <begin position="289"/>
        <end position="341"/>
    </location>
</feature>
<dbReference type="STRING" id="36646.A0A1V6UF99"/>
<feature type="compositionally biased region" description="Acidic residues" evidence="5">
    <location>
        <begin position="241"/>
        <end position="257"/>
    </location>
</feature>
<dbReference type="SUPFAM" id="SSF47113">
    <property type="entry name" value="Histone-fold"/>
    <property type="match status" value="1"/>
</dbReference>
<reference evidence="8" key="1">
    <citation type="journal article" date="2017" name="Nat. Microbiol.">
        <title>Global analysis of biosynthetic gene clusters reveals vast potential of secondary metabolite production in Penicillium species.</title>
        <authorList>
            <person name="Nielsen J.C."/>
            <person name="Grijseels S."/>
            <person name="Prigent S."/>
            <person name="Ji B."/>
            <person name="Dainat J."/>
            <person name="Nielsen K.F."/>
            <person name="Frisvad J.C."/>
            <person name="Workman M."/>
            <person name="Nielsen J."/>
        </authorList>
    </citation>
    <scope>NUCLEOTIDE SEQUENCE [LARGE SCALE GENOMIC DNA]</scope>
    <source>
        <strain evidence="8">IBT 31321</strain>
    </source>
</reference>
<gene>
    <name evidence="7" type="ORF">PENCOP_c010G04550</name>
</gene>
<dbReference type="GO" id="GO:0046982">
    <property type="term" value="F:protein heterodimerization activity"/>
    <property type="evidence" value="ECO:0007669"/>
    <property type="project" value="InterPro"/>
</dbReference>
<dbReference type="PANTHER" id="PTHR22980">
    <property type="entry name" value="CORTISTATIN"/>
    <property type="match status" value="1"/>
</dbReference>
<evidence type="ECO:0000313" key="8">
    <source>
        <dbReference type="Proteomes" id="UP000191500"/>
    </source>
</evidence>
<evidence type="ECO:0000313" key="7">
    <source>
        <dbReference type="EMBL" id="OQE37107.1"/>
    </source>
</evidence>
<dbReference type="GO" id="GO:0031297">
    <property type="term" value="P:replication fork processing"/>
    <property type="evidence" value="ECO:0007669"/>
    <property type="project" value="TreeGrafter"/>
</dbReference>
<protein>
    <recommendedName>
        <fullName evidence="6">CENP-T/Histone H4 histone fold domain-containing protein</fullName>
    </recommendedName>
</protein>
<evidence type="ECO:0000256" key="5">
    <source>
        <dbReference type="SAM" id="MobiDB-lite"/>
    </source>
</evidence>
<dbReference type="GO" id="GO:0000712">
    <property type="term" value="P:resolution of meiotic recombination intermediates"/>
    <property type="evidence" value="ECO:0007669"/>
    <property type="project" value="TreeGrafter"/>
</dbReference>
<dbReference type="InterPro" id="IPR009072">
    <property type="entry name" value="Histone-fold"/>
</dbReference>
<dbReference type="PANTHER" id="PTHR22980:SF5">
    <property type="entry name" value="CENP-T_HISTONE H4 HISTONE FOLD DOMAIN-CONTAINING PROTEIN"/>
    <property type="match status" value="1"/>
</dbReference>
<evidence type="ECO:0000259" key="6">
    <source>
        <dbReference type="Pfam" id="PF15511"/>
    </source>
</evidence>
<evidence type="ECO:0000256" key="1">
    <source>
        <dbReference type="ARBA" id="ARBA00004123"/>
    </source>
</evidence>
<dbReference type="Pfam" id="PF15511">
    <property type="entry name" value="CENP-T_C"/>
    <property type="match status" value="1"/>
</dbReference>
<comment type="subcellular location">
    <subcellularLocation>
        <location evidence="2">Chromosome</location>
    </subcellularLocation>
    <subcellularLocation>
        <location evidence="1">Nucleus</location>
    </subcellularLocation>
</comment>
<dbReference type="Proteomes" id="UP000191500">
    <property type="component" value="Unassembled WGS sequence"/>
</dbReference>
<dbReference type="AlphaFoldDB" id="A0A1V6UF99"/>
<feature type="region of interest" description="Disordered" evidence="5">
    <location>
        <begin position="152"/>
        <end position="186"/>
    </location>
</feature>
<dbReference type="CDD" id="cd22920">
    <property type="entry name" value="HFD_CENP-T"/>
    <property type="match status" value="1"/>
</dbReference>
<dbReference type="Gene3D" id="1.10.20.10">
    <property type="entry name" value="Histone, subunit A"/>
    <property type="match status" value="1"/>
</dbReference>
<evidence type="ECO:0000256" key="3">
    <source>
        <dbReference type="ARBA" id="ARBA00022454"/>
    </source>
</evidence>
<feature type="domain" description="CENP-T/Histone H4 histone fold" evidence="6">
    <location>
        <begin position="366"/>
        <end position="446"/>
    </location>
</feature>
<feature type="region of interest" description="Disordered" evidence="5">
    <location>
        <begin position="231"/>
        <end position="260"/>
    </location>
</feature>
<keyword evidence="4" id="KW-0539">Nucleus</keyword>
<accession>A0A1V6UF99</accession>
<keyword evidence="8" id="KW-1185">Reference proteome</keyword>
<feature type="region of interest" description="Disordered" evidence="5">
    <location>
        <begin position="1"/>
        <end position="26"/>
    </location>
</feature>